<evidence type="ECO:0000313" key="4">
    <source>
        <dbReference type="Proteomes" id="UP000562682"/>
    </source>
</evidence>
<gene>
    <name evidence="3" type="ORF">FDENT_445</name>
</gene>
<feature type="region of interest" description="Disordered" evidence="1">
    <location>
        <begin position="142"/>
        <end position="171"/>
    </location>
</feature>
<keyword evidence="4" id="KW-1185">Reference proteome</keyword>
<protein>
    <submittedName>
        <fullName evidence="3">Uncharacterized protein</fullName>
    </submittedName>
</protein>
<feature type="signal peptide" evidence="2">
    <location>
        <begin position="1"/>
        <end position="18"/>
    </location>
</feature>
<dbReference type="Proteomes" id="UP000562682">
    <property type="component" value="Unassembled WGS sequence"/>
</dbReference>
<evidence type="ECO:0000313" key="3">
    <source>
        <dbReference type="EMBL" id="KAF5695362.1"/>
    </source>
</evidence>
<reference evidence="3 4" key="1">
    <citation type="submission" date="2020-05" db="EMBL/GenBank/DDBJ databases">
        <title>Identification and distribution of gene clusters putatively required for synthesis of sphingolipid metabolism inhibitors in phylogenetically diverse species of the filamentous fungus Fusarium.</title>
        <authorList>
            <person name="Kim H.-S."/>
            <person name="Busman M."/>
            <person name="Brown D.W."/>
            <person name="Divon H."/>
            <person name="Uhlig S."/>
            <person name="Proctor R.H."/>
        </authorList>
    </citation>
    <scope>NUCLEOTIDE SEQUENCE [LARGE SCALE GENOMIC DNA]</scope>
    <source>
        <strain evidence="3 4">NRRL 25311</strain>
    </source>
</reference>
<name>A0A8H5XKF7_9HYPO</name>
<evidence type="ECO:0000256" key="2">
    <source>
        <dbReference type="SAM" id="SignalP"/>
    </source>
</evidence>
<evidence type="ECO:0000256" key="1">
    <source>
        <dbReference type="SAM" id="MobiDB-lite"/>
    </source>
</evidence>
<keyword evidence="2" id="KW-0732">Signal</keyword>
<dbReference type="EMBL" id="JAAOAK010000011">
    <property type="protein sequence ID" value="KAF5695362.1"/>
    <property type="molecule type" value="Genomic_DNA"/>
</dbReference>
<sequence length="171" mass="18622">MPWTILPALLVLWGVCWMFIIGSSPPEHEIDPMISPAPAAYDFYADFHLGIEEGLQGSVADDFDNRGHLSQDTLEELWPGNVQLMNDLIHPLAFAQDTPQDPNFLIPDMTSRDDSESLELTAQDTAEILPAATMKDSTLTAGINTGNTVERGVTGSADSSGHGHRMINSDE</sequence>
<organism evidence="3 4">
    <name type="scientific">Fusarium denticulatum</name>
    <dbReference type="NCBI Taxonomy" id="48507"/>
    <lineage>
        <taxon>Eukaryota</taxon>
        <taxon>Fungi</taxon>
        <taxon>Dikarya</taxon>
        <taxon>Ascomycota</taxon>
        <taxon>Pezizomycotina</taxon>
        <taxon>Sordariomycetes</taxon>
        <taxon>Hypocreomycetidae</taxon>
        <taxon>Hypocreales</taxon>
        <taxon>Nectriaceae</taxon>
        <taxon>Fusarium</taxon>
        <taxon>Fusarium fujikuroi species complex</taxon>
    </lineage>
</organism>
<proteinExistence type="predicted"/>
<comment type="caution">
    <text evidence="3">The sequence shown here is derived from an EMBL/GenBank/DDBJ whole genome shotgun (WGS) entry which is preliminary data.</text>
</comment>
<dbReference type="AlphaFoldDB" id="A0A8H5XKF7"/>
<accession>A0A8H5XKF7</accession>
<feature type="chain" id="PRO_5034000775" evidence="2">
    <location>
        <begin position="19"/>
        <end position="171"/>
    </location>
</feature>